<dbReference type="GO" id="GO:0006506">
    <property type="term" value="P:GPI anchor biosynthetic process"/>
    <property type="evidence" value="ECO:0007669"/>
    <property type="project" value="InterPro"/>
</dbReference>
<keyword evidence="2" id="KW-1185">Reference proteome</keyword>
<dbReference type="WBParaSite" id="BPAG_0000968801-mRNA-1">
    <property type="protein sequence ID" value="BPAG_0000968801-mRNA-1"/>
    <property type="gene ID" value="BPAG_0000968801"/>
</dbReference>
<protein>
    <submittedName>
        <fullName evidence="3">Rhodanese domain-containing protein</fullName>
    </submittedName>
</protein>
<evidence type="ECO:0000313" key="1">
    <source>
        <dbReference type="EMBL" id="VDN90836.1"/>
    </source>
</evidence>
<reference evidence="3" key="1">
    <citation type="submission" date="2017-02" db="UniProtKB">
        <authorList>
            <consortium name="WormBaseParasite"/>
        </authorList>
    </citation>
    <scope>IDENTIFICATION</scope>
</reference>
<dbReference type="InterPro" id="IPR007720">
    <property type="entry name" value="PigQ/GPI1"/>
</dbReference>
<evidence type="ECO:0000313" key="3">
    <source>
        <dbReference type="WBParaSite" id="BPAG_0000968801-mRNA-1"/>
    </source>
</evidence>
<accession>A0A0N4TML2</accession>
<name>A0A0N4TML2_BRUPA</name>
<sequence>MDFAGHCWMKEFAEMSAALYQLSVLISSFAKYSAVVSRLQCKWKGSCRTQRQILDTIIGVTVWKELTEVDFFSDYIWDGLAMMITNLEKLIRWLTTYPAGLKLNAHLNTILSQFFVYHIYLWQTTKSLVILDVRPEEQIAKEHITKAEYYSRVFLSCNHYETEVTLIVCCNVYGTDEVVSTFCDIGHNVMLLRRGTVSEDFLHPELLTTTNGKPVKLEASKLTVNQLSPAFEKSPLHQISPFSQL</sequence>
<reference evidence="1 2" key="2">
    <citation type="submission" date="2018-11" db="EMBL/GenBank/DDBJ databases">
        <authorList>
            <consortium name="Pathogen Informatics"/>
        </authorList>
    </citation>
    <scope>NUCLEOTIDE SEQUENCE [LARGE SCALE GENOMIC DNA]</scope>
</reference>
<dbReference type="AlphaFoldDB" id="A0A0N4TML2"/>
<dbReference type="Pfam" id="PF05024">
    <property type="entry name" value="Gpi1"/>
    <property type="match status" value="1"/>
</dbReference>
<gene>
    <name evidence="1" type="ORF">BPAG_LOCUS9650</name>
</gene>
<dbReference type="GO" id="GO:0016020">
    <property type="term" value="C:membrane"/>
    <property type="evidence" value="ECO:0007669"/>
    <property type="project" value="InterPro"/>
</dbReference>
<evidence type="ECO:0000313" key="2">
    <source>
        <dbReference type="Proteomes" id="UP000278627"/>
    </source>
</evidence>
<dbReference type="PANTHER" id="PTHR21329">
    <property type="entry name" value="PHOSPHATIDYLINOSITOL N-ACETYLGLUCOSAMINYLTRANSFERASE SUBUNIT Q-RELATED"/>
    <property type="match status" value="1"/>
</dbReference>
<dbReference type="GO" id="GO:0005783">
    <property type="term" value="C:endoplasmic reticulum"/>
    <property type="evidence" value="ECO:0007669"/>
    <property type="project" value="TreeGrafter"/>
</dbReference>
<organism evidence="3">
    <name type="scientific">Brugia pahangi</name>
    <name type="common">Filarial nematode worm</name>
    <dbReference type="NCBI Taxonomy" id="6280"/>
    <lineage>
        <taxon>Eukaryota</taxon>
        <taxon>Metazoa</taxon>
        <taxon>Ecdysozoa</taxon>
        <taxon>Nematoda</taxon>
        <taxon>Chromadorea</taxon>
        <taxon>Rhabditida</taxon>
        <taxon>Spirurina</taxon>
        <taxon>Spiruromorpha</taxon>
        <taxon>Filarioidea</taxon>
        <taxon>Onchocercidae</taxon>
        <taxon>Brugia</taxon>
    </lineage>
</organism>
<dbReference type="Proteomes" id="UP000278627">
    <property type="component" value="Unassembled WGS sequence"/>
</dbReference>
<dbReference type="STRING" id="6280.A0A0N4TML2"/>
<proteinExistence type="predicted"/>
<dbReference type="PANTHER" id="PTHR21329:SF3">
    <property type="entry name" value="PHOSPHATIDYLINOSITOL N-ACETYLGLUCOSAMINYLTRANSFERASE SUBUNIT Q"/>
    <property type="match status" value="1"/>
</dbReference>
<dbReference type="EMBL" id="UZAD01013161">
    <property type="protein sequence ID" value="VDN90836.1"/>
    <property type="molecule type" value="Genomic_DNA"/>
</dbReference>